<dbReference type="EMBL" id="JRRC01475374">
    <property type="protein sequence ID" value="KHG07484.1"/>
    <property type="molecule type" value="Genomic_DNA"/>
</dbReference>
<name>A0A0B0N6K6_GOSAR</name>
<dbReference type="Proteomes" id="UP000032142">
    <property type="component" value="Unassembled WGS sequence"/>
</dbReference>
<comment type="caution">
    <text evidence="1">The sequence shown here is derived from an EMBL/GenBank/DDBJ whole genome shotgun (WGS) entry which is preliminary data.</text>
</comment>
<reference evidence="2" key="1">
    <citation type="submission" date="2014-09" db="EMBL/GenBank/DDBJ databases">
        <authorList>
            <person name="Mudge J."/>
            <person name="Ramaraj T."/>
            <person name="Lindquist I.E."/>
            <person name="Bharti A.K."/>
            <person name="Sundararajan A."/>
            <person name="Cameron C.T."/>
            <person name="Woodward J.E."/>
            <person name="May G.D."/>
            <person name="Brubaker C."/>
            <person name="Broadhvest J."/>
            <person name="Wilkins T.A."/>
        </authorList>
    </citation>
    <scope>NUCLEOTIDE SEQUENCE</scope>
    <source>
        <strain evidence="2">cv. AKA8401</strain>
    </source>
</reference>
<protein>
    <submittedName>
        <fullName evidence="1">Uncharacterized protein</fullName>
    </submittedName>
</protein>
<gene>
    <name evidence="1" type="ORF">F383_34093</name>
</gene>
<sequence length="36" mass="3862">MLSSKHTGRDMVVSLRRVEGKASGKGCVPRPCDVCT</sequence>
<evidence type="ECO:0000313" key="1">
    <source>
        <dbReference type="EMBL" id="KHG07484.1"/>
    </source>
</evidence>
<organism evidence="1 2">
    <name type="scientific">Gossypium arboreum</name>
    <name type="common">Tree cotton</name>
    <name type="synonym">Gossypium nanking</name>
    <dbReference type="NCBI Taxonomy" id="29729"/>
    <lineage>
        <taxon>Eukaryota</taxon>
        <taxon>Viridiplantae</taxon>
        <taxon>Streptophyta</taxon>
        <taxon>Embryophyta</taxon>
        <taxon>Tracheophyta</taxon>
        <taxon>Spermatophyta</taxon>
        <taxon>Magnoliopsida</taxon>
        <taxon>eudicotyledons</taxon>
        <taxon>Gunneridae</taxon>
        <taxon>Pentapetalae</taxon>
        <taxon>rosids</taxon>
        <taxon>malvids</taxon>
        <taxon>Malvales</taxon>
        <taxon>Malvaceae</taxon>
        <taxon>Malvoideae</taxon>
        <taxon>Gossypium</taxon>
    </lineage>
</organism>
<keyword evidence="2" id="KW-1185">Reference proteome</keyword>
<accession>A0A0B0N6K6</accession>
<evidence type="ECO:0000313" key="2">
    <source>
        <dbReference type="Proteomes" id="UP000032142"/>
    </source>
</evidence>
<dbReference type="AlphaFoldDB" id="A0A0B0N6K6"/>
<proteinExistence type="predicted"/>